<feature type="region of interest" description="Disordered" evidence="1">
    <location>
        <begin position="1"/>
        <end position="55"/>
    </location>
</feature>
<proteinExistence type="predicted"/>
<dbReference type="Proteomes" id="UP001601976">
    <property type="component" value="Unassembled WGS sequence"/>
</dbReference>
<feature type="compositionally biased region" description="Basic and acidic residues" evidence="1">
    <location>
        <begin position="1"/>
        <end position="16"/>
    </location>
</feature>
<reference evidence="2 3" key="1">
    <citation type="submission" date="2024-10" db="EMBL/GenBank/DDBJ databases">
        <title>The Natural Products Discovery Center: Release of the First 8490 Sequenced Strains for Exploring Actinobacteria Biosynthetic Diversity.</title>
        <authorList>
            <person name="Kalkreuter E."/>
            <person name="Kautsar S.A."/>
            <person name="Yang D."/>
            <person name="Bader C.D."/>
            <person name="Teijaro C.N."/>
            <person name="Fluegel L."/>
            <person name="Davis C.M."/>
            <person name="Simpson J.R."/>
            <person name="Lauterbach L."/>
            <person name="Steele A.D."/>
            <person name="Gui C."/>
            <person name="Meng S."/>
            <person name="Li G."/>
            <person name="Viehrig K."/>
            <person name="Ye F."/>
            <person name="Su P."/>
            <person name="Kiefer A.F."/>
            <person name="Nichols A."/>
            <person name="Cepeda A.J."/>
            <person name="Yan W."/>
            <person name="Fan B."/>
            <person name="Jiang Y."/>
            <person name="Adhikari A."/>
            <person name="Zheng C.-J."/>
            <person name="Schuster L."/>
            <person name="Cowan T.M."/>
            <person name="Smanski M.J."/>
            <person name="Chevrette M.G."/>
            <person name="De Carvalho L.P.S."/>
            <person name="Shen B."/>
        </authorList>
    </citation>
    <scope>NUCLEOTIDE SEQUENCE [LARGE SCALE GENOMIC DNA]</scope>
    <source>
        <strain evidence="2 3">NPDC003029</strain>
    </source>
</reference>
<evidence type="ECO:0000313" key="3">
    <source>
        <dbReference type="Proteomes" id="UP001601976"/>
    </source>
</evidence>
<dbReference type="EMBL" id="JBIAPK010000002">
    <property type="protein sequence ID" value="MFF3339069.1"/>
    <property type="molecule type" value="Genomic_DNA"/>
</dbReference>
<evidence type="ECO:0000313" key="2">
    <source>
        <dbReference type="EMBL" id="MFF3339069.1"/>
    </source>
</evidence>
<sequence>MSKDSTRPQGRRDQRRPGTPARQAATTATRTPTPTRTPATTPTALRRLHHHRPTPHEQFAERLLAVLSGRRPVHWMLGHTIGEAYEQLVQLAPRTPLRTRGTLPVVRTCGGFHPRPGVVEAFASIAAGEQVRAMAFRLEQGRDLRWRCAAVELGSTPATAACAPA</sequence>
<evidence type="ECO:0000256" key="1">
    <source>
        <dbReference type="SAM" id="MobiDB-lite"/>
    </source>
</evidence>
<comment type="caution">
    <text evidence="2">The sequence shown here is derived from an EMBL/GenBank/DDBJ whole genome shotgun (WGS) entry which is preliminary data.</text>
</comment>
<keyword evidence="3" id="KW-1185">Reference proteome</keyword>
<accession>A0ABW6RC32</accession>
<dbReference type="Pfam" id="PF20060">
    <property type="entry name" value="DUF6459"/>
    <property type="match status" value="1"/>
</dbReference>
<feature type="compositionally biased region" description="Low complexity" evidence="1">
    <location>
        <begin position="17"/>
        <end position="45"/>
    </location>
</feature>
<organism evidence="2 3">
    <name type="scientific">Streptomyces flavidovirens</name>
    <dbReference type="NCBI Taxonomy" id="67298"/>
    <lineage>
        <taxon>Bacteria</taxon>
        <taxon>Bacillati</taxon>
        <taxon>Actinomycetota</taxon>
        <taxon>Actinomycetes</taxon>
        <taxon>Kitasatosporales</taxon>
        <taxon>Streptomycetaceae</taxon>
        <taxon>Streptomyces</taxon>
    </lineage>
</organism>
<protein>
    <submittedName>
        <fullName evidence="2">Rv3235 family protein</fullName>
    </submittedName>
</protein>
<gene>
    <name evidence="2" type="ORF">ACFYWW_10050</name>
</gene>
<dbReference type="InterPro" id="IPR045596">
    <property type="entry name" value="DUF6459"/>
</dbReference>
<name>A0ABW6RC32_9ACTN</name>
<dbReference type="RefSeq" id="WP_355719677.1">
    <property type="nucleotide sequence ID" value="NZ_JBEXNP010000007.1"/>
</dbReference>